<feature type="domain" description="N-acetyltransferase" evidence="3">
    <location>
        <begin position="1"/>
        <end position="167"/>
    </location>
</feature>
<dbReference type="PANTHER" id="PTHR43420">
    <property type="entry name" value="ACETYLTRANSFERASE"/>
    <property type="match status" value="1"/>
</dbReference>
<dbReference type="AlphaFoldDB" id="A0A1I3TEZ9"/>
<sequence length="167" mass="19464">MKIRILSLEDAEKYWQLRLRALKDHPDAFSASFEDSVKMPLEEVKKRLVKTENRFILGAFDDSERLIGMLGFFRETSIKLKHKGKVWGMYVIPEERGKGIGKALLNDIIHKARLIKDLEQIQLSVNTANVAARKLYISFGFQPFGLERKSLKINNQYFDEEHMAFFL</sequence>
<name>A0A1I3TEZ9_9BACL</name>
<evidence type="ECO:0000313" key="5">
    <source>
        <dbReference type="Proteomes" id="UP000199545"/>
    </source>
</evidence>
<evidence type="ECO:0000313" key="4">
    <source>
        <dbReference type="EMBL" id="SFJ69515.1"/>
    </source>
</evidence>
<dbReference type="RefSeq" id="WP_175482499.1">
    <property type="nucleotide sequence ID" value="NZ_FORR01000017.1"/>
</dbReference>
<evidence type="ECO:0000256" key="2">
    <source>
        <dbReference type="ARBA" id="ARBA00023315"/>
    </source>
</evidence>
<protein>
    <submittedName>
        <fullName evidence="4">Protein N-acetyltransferase, RimJ/RimL family</fullName>
    </submittedName>
</protein>
<organism evidence="4 5">
    <name type="scientific">Thermoflavimicrobium dichotomicum</name>
    <dbReference type="NCBI Taxonomy" id="46223"/>
    <lineage>
        <taxon>Bacteria</taxon>
        <taxon>Bacillati</taxon>
        <taxon>Bacillota</taxon>
        <taxon>Bacilli</taxon>
        <taxon>Bacillales</taxon>
        <taxon>Thermoactinomycetaceae</taxon>
        <taxon>Thermoflavimicrobium</taxon>
    </lineage>
</organism>
<proteinExistence type="predicted"/>
<accession>A0A1I3TEZ9</accession>
<gene>
    <name evidence="4" type="ORF">SAMN05421852_11746</name>
</gene>
<dbReference type="Pfam" id="PF00583">
    <property type="entry name" value="Acetyltransf_1"/>
    <property type="match status" value="1"/>
</dbReference>
<dbReference type="EMBL" id="FORR01000017">
    <property type="protein sequence ID" value="SFJ69515.1"/>
    <property type="molecule type" value="Genomic_DNA"/>
</dbReference>
<dbReference type="PROSITE" id="PS51186">
    <property type="entry name" value="GNAT"/>
    <property type="match status" value="1"/>
</dbReference>
<dbReference type="InterPro" id="IPR016181">
    <property type="entry name" value="Acyl_CoA_acyltransferase"/>
</dbReference>
<keyword evidence="2" id="KW-0012">Acyltransferase</keyword>
<evidence type="ECO:0000256" key="1">
    <source>
        <dbReference type="ARBA" id="ARBA00022679"/>
    </source>
</evidence>
<dbReference type="GO" id="GO:0016747">
    <property type="term" value="F:acyltransferase activity, transferring groups other than amino-acyl groups"/>
    <property type="evidence" value="ECO:0007669"/>
    <property type="project" value="InterPro"/>
</dbReference>
<dbReference type="Proteomes" id="UP000199545">
    <property type="component" value="Unassembled WGS sequence"/>
</dbReference>
<reference evidence="4 5" key="1">
    <citation type="submission" date="2016-10" db="EMBL/GenBank/DDBJ databases">
        <authorList>
            <person name="de Groot N.N."/>
        </authorList>
    </citation>
    <scope>NUCLEOTIDE SEQUENCE [LARGE SCALE GENOMIC DNA]</scope>
    <source>
        <strain evidence="4 5">DSM 44778</strain>
    </source>
</reference>
<dbReference type="SUPFAM" id="SSF55729">
    <property type="entry name" value="Acyl-CoA N-acyltransferases (Nat)"/>
    <property type="match status" value="1"/>
</dbReference>
<keyword evidence="5" id="KW-1185">Reference proteome</keyword>
<dbReference type="InterPro" id="IPR050680">
    <property type="entry name" value="YpeA/RimI_acetyltransf"/>
</dbReference>
<evidence type="ECO:0000259" key="3">
    <source>
        <dbReference type="PROSITE" id="PS51186"/>
    </source>
</evidence>
<dbReference type="InterPro" id="IPR000182">
    <property type="entry name" value="GNAT_dom"/>
</dbReference>
<dbReference type="Gene3D" id="3.40.630.30">
    <property type="match status" value="1"/>
</dbReference>
<keyword evidence="1 4" id="KW-0808">Transferase</keyword>
<dbReference type="STRING" id="46223.SAMN05421852_11746"/>
<dbReference type="CDD" id="cd04301">
    <property type="entry name" value="NAT_SF"/>
    <property type="match status" value="1"/>
</dbReference>